<evidence type="ECO:0000313" key="3">
    <source>
        <dbReference type="EMBL" id="KIM76163.1"/>
    </source>
</evidence>
<dbReference type="STRING" id="765440.A0A0C3AQI5"/>
<dbReference type="OrthoDB" id="3038309at2759"/>
<keyword evidence="1" id="KW-0677">Repeat</keyword>
<dbReference type="HOGENOM" id="CLU_000288_6_10_1"/>
<feature type="domain" description="Nephrocystin 3-like N-terminal" evidence="2">
    <location>
        <begin position="67"/>
        <end position="222"/>
    </location>
</feature>
<dbReference type="EMBL" id="KN833037">
    <property type="protein sequence ID" value="KIM76163.1"/>
    <property type="molecule type" value="Genomic_DNA"/>
</dbReference>
<organism evidence="3 4">
    <name type="scientific">Piloderma croceum (strain F 1598)</name>
    <dbReference type="NCBI Taxonomy" id="765440"/>
    <lineage>
        <taxon>Eukaryota</taxon>
        <taxon>Fungi</taxon>
        <taxon>Dikarya</taxon>
        <taxon>Basidiomycota</taxon>
        <taxon>Agaricomycotina</taxon>
        <taxon>Agaricomycetes</taxon>
        <taxon>Agaricomycetidae</taxon>
        <taxon>Atheliales</taxon>
        <taxon>Atheliaceae</taxon>
        <taxon>Piloderma</taxon>
    </lineage>
</organism>
<reference evidence="3 4" key="1">
    <citation type="submission" date="2014-04" db="EMBL/GenBank/DDBJ databases">
        <authorList>
            <consortium name="DOE Joint Genome Institute"/>
            <person name="Kuo A."/>
            <person name="Tarkka M."/>
            <person name="Buscot F."/>
            <person name="Kohler A."/>
            <person name="Nagy L.G."/>
            <person name="Floudas D."/>
            <person name="Copeland A."/>
            <person name="Barry K.W."/>
            <person name="Cichocki N."/>
            <person name="Veneault-Fourrey C."/>
            <person name="LaButti K."/>
            <person name="Lindquist E.A."/>
            <person name="Lipzen A."/>
            <person name="Lundell T."/>
            <person name="Morin E."/>
            <person name="Murat C."/>
            <person name="Sun H."/>
            <person name="Tunlid A."/>
            <person name="Henrissat B."/>
            <person name="Grigoriev I.V."/>
            <person name="Hibbett D.S."/>
            <person name="Martin F."/>
            <person name="Nordberg H.P."/>
            <person name="Cantor M.N."/>
            <person name="Hua S.X."/>
        </authorList>
    </citation>
    <scope>NUCLEOTIDE SEQUENCE [LARGE SCALE GENOMIC DNA]</scope>
    <source>
        <strain evidence="3 4">F 1598</strain>
    </source>
</reference>
<sequence>MASLHVQLIDASYSAFNNVTGGGDQHNIYPTNNSTATLDILPYAEGASWNPELICLPDTRTELVGEIEEWIYTANESGTAEILWLCDVAGSGKSSVAHTIARNCLQARILGSSFFFDRNIPDRRSPLKLFSTIARDLLRLSNDLAAHIVQVLEDDRSVASAGQTRQFEELILKPVRQHHISGRPAVVVIDALDEGCDRVTLEILRNQVPKLPGTFRFLITSRPADEICTDLFTVDHIRYRSLDIYGNINQRDIALYIRDRLRYISSRRQLPADWPGEQRTHEFTRQAEGLFVWVSTVSEYLLTAAYPDRKLTTLLYERNVSCRSAEAKMDALYVEVLNACDWNDRDFVHDYKLVIGTIIAAKTPLSSSALQSLHREHPTLEVGEVLRPLSSVLTGFVNEHPIRIIHLSFRDFLTYGTQVSLNECFRVSEREHSQRLALSCLHLLNEDLTSDIPGTGYLSELAPETMVIPPLDVSEALWYACRFWAEHIIEVEGSILDGGFEFQVSLSGFIQSERMAPADISV</sequence>
<evidence type="ECO:0000256" key="1">
    <source>
        <dbReference type="ARBA" id="ARBA00022737"/>
    </source>
</evidence>
<dbReference type="PANTHER" id="PTHR10039">
    <property type="entry name" value="AMELOGENIN"/>
    <property type="match status" value="1"/>
</dbReference>
<dbReference type="Proteomes" id="UP000054166">
    <property type="component" value="Unassembled WGS sequence"/>
</dbReference>
<gene>
    <name evidence="3" type="ORF">PILCRDRAFT_651647</name>
</gene>
<name>A0A0C3AQI5_PILCF</name>
<dbReference type="Gene3D" id="3.40.50.300">
    <property type="entry name" value="P-loop containing nucleotide triphosphate hydrolases"/>
    <property type="match status" value="1"/>
</dbReference>
<accession>A0A0C3AQI5</accession>
<dbReference type="InParanoid" id="A0A0C3AQI5"/>
<protein>
    <recommendedName>
        <fullName evidence="2">Nephrocystin 3-like N-terminal domain-containing protein</fullName>
    </recommendedName>
</protein>
<evidence type="ECO:0000259" key="2">
    <source>
        <dbReference type="Pfam" id="PF24883"/>
    </source>
</evidence>
<dbReference type="Pfam" id="PF24883">
    <property type="entry name" value="NPHP3_N"/>
    <property type="match status" value="1"/>
</dbReference>
<dbReference type="PANTHER" id="PTHR10039:SF14">
    <property type="entry name" value="NACHT DOMAIN-CONTAINING PROTEIN"/>
    <property type="match status" value="1"/>
</dbReference>
<dbReference type="AlphaFoldDB" id="A0A0C3AQI5"/>
<proteinExistence type="predicted"/>
<reference evidence="4" key="2">
    <citation type="submission" date="2015-01" db="EMBL/GenBank/DDBJ databases">
        <title>Evolutionary Origins and Diversification of the Mycorrhizal Mutualists.</title>
        <authorList>
            <consortium name="DOE Joint Genome Institute"/>
            <consortium name="Mycorrhizal Genomics Consortium"/>
            <person name="Kohler A."/>
            <person name="Kuo A."/>
            <person name="Nagy L.G."/>
            <person name="Floudas D."/>
            <person name="Copeland A."/>
            <person name="Barry K.W."/>
            <person name="Cichocki N."/>
            <person name="Veneault-Fourrey C."/>
            <person name="LaButti K."/>
            <person name="Lindquist E.A."/>
            <person name="Lipzen A."/>
            <person name="Lundell T."/>
            <person name="Morin E."/>
            <person name="Murat C."/>
            <person name="Riley R."/>
            <person name="Ohm R."/>
            <person name="Sun H."/>
            <person name="Tunlid A."/>
            <person name="Henrissat B."/>
            <person name="Grigoriev I.V."/>
            <person name="Hibbett D.S."/>
            <person name="Martin F."/>
        </authorList>
    </citation>
    <scope>NUCLEOTIDE SEQUENCE [LARGE SCALE GENOMIC DNA]</scope>
    <source>
        <strain evidence="4">F 1598</strain>
    </source>
</reference>
<evidence type="ECO:0000313" key="4">
    <source>
        <dbReference type="Proteomes" id="UP000054166"/>
    </source>
</evidence>
<dbReference type="InterPro" id="IPR027417">
    <property type="entry name" value="P-loop_NTPase"/>
</dbReference>
<keyword evidence="4" id="KW-1185">Reference proteome</keyword>
<dbReference type="InterPro" id="IPR056884">
    <property type="entry name" value="NPHP3-like_N"/>
</dbReference>
<dbReference type="SUPFAM" id="SSF52540">
    <property type="entry name" value="P-loop containing nucleoside triphosphate hydrolases"/>
    <property type="match status" value="1"/>
</dbReference>